<reference evidence="3 4" key="1">
    <citation type="submission" date="2019-01" db="EMBL/GenBank/DDBJ databases">
        <authorList>
            <person name="Sayadi A."/>
        </authorList>
    </citation>
    <scope>NUCLEOTIDE SEQUENCE [LARGE SCALE GENOMIC DNA]</scope>
</reference>
<dbReference type="InterPro" id="IPR050754">
    <property type="entry name" value="FKBP4/5/8-like"/>
</dbReference>
<dbReference type="InterPro" id="IPR019734">
    <property type="entry name" value="TPR_rpt"/>
</dbReference>
<dbReference type="Gene3D" id="1.25.40.10">
    <property type="entry name" value="Tetratricopeptide repeat domain"/>
    <property type="match status" value="1"/>
</dbReference>
<evidence type="ECO:0000256" key="1">
    <source>
        <dbReference type="PROSITE-ProRule" id="PRU00339"/>
    </source>
</evidence>
<dbReference type="InterPro" id="IPR011990">
    <property type="entry name" value="TPR-like_helical_dom_sf"/>
</dbReference>
<evidence type="ECO:0000313" key="4">
    <source>
        <dbReference type="Proteomes" id="UP000410492"/>
    </source>
</evidence>
<evidence type="ECO:0000256" key="2">
    <source>
        <dbReference type="SAM" id="MobiDB-lite"/>
    </source>
</evidence>
<proteinExistence type="predicted"/>
<dbReference type="PANTHER" id="PTHR46512">
    <property type="entry name" value="PEPTIDYLPROLYL ISOMERASE"/>
    <property type="match status" value="1"/>
</dbReference>
<dbReference type="Proteomes" id="UP000410492">
    <property type="component" value="Unassembled WGS sequence"/>
</dbReference>
<evidence type="ECO:0000313" key="3">
    <source>
        <dbReference type="EMBL" id="VEN57480.1"/>
    </source>
</evidence>
<dbReference type="PROSITE" id="PS50005">
    <property type="entry name" value="TPR"/>
    <property type="match status" value="1"/>
</dbReference>
<keyword evidence="1" id="KW-0802">TPR repeat</keyword>
<dbReference type="AlphaFoldDB" id="A0A653DBA7"/>
<name>A0A653DBA7_CALMS</name>
<sequence length="273" mass="31071">MMKHWTSPDNKIKKEVLTPGKSGDKPSEWCQCTITITESTQLPNLTNKTVIIGDSDGEIWRAIDIGLTTMCEKERAKFIINLNGTIVSLILELHNFKSNGLIYEWDASRKYEMAMHHKDKGKECFLQNNNKDAAFRFTKALKIILSVPIDVESPPEVIDGITVKNINCLKATLFNNLATCYFKNQQWSMVIDLCNKVLSYDKDNVKALYKIGVAYENDRNFEKAYEALTKALKLDPDNRASAEHLACVKEELKKAESRVNNMMKKMFVGALHN</sequence>
<dbReference type="SMART" id="SM00028">
    <property type="entry name" value="TPR"/>
    <property type="match status" value="3"/>
</dbReference>
<feature type="region of interest" description="Disordered" evidence="2">
    <location>
        <begin position="1"/>
        <end position="26"/>
    </location>
</feature>
<feature type="compositionally biased region" description="Basic and acidic residues" evidence="2">
    <location>
        <begin position="10"/>
        <end position="26"/>
    </location>
</feature>
<dbReference type="PROSITE" id="PS50293">
    <property type="entry name" value="TPR_REGION"/>
    <property type="match status" value="1"/>
</dbReference>
<protein>
    <submittedName>
        <fullName evidence="3">Uncharacterized protein</fullName>
    </submittedName>
</protein>
<dbReference type="PANTHER" id="PTHR46512:SF10">
    <property type="entry name" value="FK506-BINDING PROTEIN-LIKE"/>
    <property type="match status" value="1"/>
</dbReference>
<dbReference type="Pfam" id="PF00515">
    <property type="entry name" value="TPR_1"/>
    <property type="match status" value="1"/>
</dbReference>
<accession>A0A653DBA7</accession>
<dbReference type="EMBL" id="CAACVG010011167">
    <property type="protein sequence ID" value="VEN57480.1"/>
    <property type="molecule type" value="Genomic_DNA"/>
</dbReference>
<keyword evidence="4" id="KW-1185">Reference proteome</keyword>
<organism evidence="3 4">
    <name type="scientific">Callosobruchus maculatus</name>
    <name type="common">Southern cowpea weevil</name>
    <name type="synonym">Pulse bruchid</name>
    <dbReference type="NCBI Taxonomy" id="64391"/>
    <lineage>
        <taxon>Eukaryota</taxon>
        <taxon>Metazoa</taxon>
        <taxon>Ecdysozoa</taxon>
        <taxon>Arthropoda</taxon>
        <taxon>Hexapoda</taxon>
        <taxon>Insecta</taxon>
        <taxon>Pterygota</taxon>
        <taxon>Neoptera</taxon>
        <taxon>Endopterygota</taxon>
        <taxon>Coleoptera</taxon>
        <taxon>Polyphaga</taxon>
        <taxon>Cucujiformia</taxon>
        <taxon>Chrysomeloidea</taxon>
        <taxon>Chrysomelidae</taxon>
        <taxon>Bruchinae</taxon>
        <taxon>Bruchini</taxon>
        <taxon>Callosobruchus</taxon>
    </lineage>
</organism>
<dbReference type="OrthoDB" id="542013at2759"/>
<dbReference type="SUPFAM" id="SSF48452">
    <property type="entry name" value="TPR-like"/>
    <property type="match status" value="1"/>
</dbReference>
<feature type="repeat" description="TPR" evidence="1">
    <location>
        <begin position="205"/>
        <end position="238"/>
    </location>
</feature>
<gene>
    <name evidence="3" type="ORF">CALMAC_LOCUS16094</name>
</gene>